<dbReference type="Proteomes" id="UP000612055">
    <property type="component" value="Unassembled WGS sequence"/>
</dbReference>
<gene>
    <name evidence="2" type="ORF">HYH03_002665</name>
</gene>
<accession>A0A835YDR3</accession>
<sequence length="133" mass="13730">MPPGTSPGVGGSEADGPRGQRSRDRALRNSDAGVYGEEDRLVSALRAGATPQRHSLLDSALHRQRLAQASSSGGTRMQLDYVPQKSFSRRAPSVGFAAASRPPPAAGWLSTEPLRGDPSRSGGPQGPCAPTGA</sequence>
<feature type="region of interest" description="Disordered" evidence="1">
    <location>
        <begin position="91"/>
        <end position="133"/>
    </location>
</feature>
<comment type="caution">
    <text evidence="2">The sequence shown here is derived from an EMBL/GenBank/DDBJ whole genome shotgun (WGS) entry which is preliminary data.</text>
</comment>
<dbReference type="AlphaFoldDB" id="A0A835YDR3"/>
<evidence type="ECO:0000313" key="2">
    <source>
        <dbReference type="EMBL" id="KAG2499732.1"/>
    </source>
</evidence>
<protein>
    <submittedName>
        <fullName evidence="2">Uncharacterized protein</fullName>
    </submittedName>
</protein>
<evidence type="ECO:0000256" key="1">
    <source>
        <dbReference type="SAM" id="MobiDB-lite"/>
    </source>
</evidence>
<dbReference type="OrthoDB" id="10433103at2759"/>
<keyword evidence="3" id="KW-1185">Reference proteome</keyword>
<name>A0A835YDR3_9CHLO</name>
<proteinExistence type="predicted"/>
<evidence type="ECO:0000313" key="3">
    <source>
        <dbReference type="Proteomes" id="UP000612055"/>
    </source>
</evidence>
<feature type="compositionally biased region" description="Basic and acidic residues" evidence="1">
    <location>
        <begin position="15"/>
        <end position="28"/>
    </location>
</feature>
<reference evidence="2" key="1">
    <citation type="journal article" date="2020" name="bioRxiv">
        <title>Comparative genomics of Chlamydomonas.</title>
        <authorList>
            <person name="Craig R.J."/>
            <person name="Hasan A.R."/>
            <person name="Ness R.W."/>
            <person name="Keightley P.D."/>
        </authorList>
    </citation>
    <scope>NUCLEOTIDE SEQUENCE</scope>
    <source>
        <strain evidence="2">CCAP 11/70</strain>
    </source>
</reference>
<dbReference type="EMBL" id="JAEHOE010000006">
    <property type="protein sequence ID" value="KAG2499732.1"/>
    <property type="molecule type" value="Genomic_DNA"/>
</dbReference>
<organism evidence="2 3">
    <name type="scientific">Edaphochlamys debaryana</name>
    <dbReference type="NCBI Taxonomy" id="47281"/>
    <lineage>
        <taxon>Eukaryota</taxon>
        <taxon>Viridiplantae</taxon>
        <taxon>Chlorophyta</taxon>
        <taxon>core chlorophytes</taxon>
        <taxon>Chlorophyceae</taxon>
        <taxon>CS clade</taxon>
        <taxon>Chlamydomonadales</taxon>
        <taxon>Chlamydomonadales incertae sedis</taxon>
        <taxon>Edaphochlamys</taxon>
    </lineage>
</organism>
<feature type="region of interest" description="Disordered" evidence="1">
    <location>
        <begin position="1"/>
        <end position="35"/>
    </location>
</feature>